<dbReference type="InterPro" id="IPR036866">
    <property type="entry name" value="RibonucZ/Hydroxyglut_hydro"/>
</dbReference>
<dbReference type="InterPro" id="IPR050855">
    <property type="entry name" value="NDM-1-like"/>
</dbReference>
<dbReference type="AlphaFoldDB" id="A0A1H9Q1H5"/>
<organism evidence="2 3">
    <name type="scientific">Isobaculum melis</name>
    <dbReference type="NCBI Taxonomy" id="142588"/>
    <lineage>
        <taxon>Bacteria</taxon>
        <taxon>Bacillati</taxon>
        <taxon>Bacillota</taxon>
        <taxon>Bacilli</taxon>
        <taxon>Lactobacillales</taxon>
        <taxon>Carnobacteriaceae</taxon>
        <taxon>Isobaculum</taxon>
    </lineage>
</organism>
<protein>
    <submittedName>
        <fullName evidence="2">Glyoxylase, beta-lactamase superfamily II</fullName>
    </submittedName>
</protein>
<dbReference type="Pfam" id="PF00753">
    <property type="entry name" value="Lactamase_B"/>
    <property type="match status" value="1"/>
</dbReference>
<evidence type="ECO:0000313" key="2">
    <source>
        <dbReference type="EMBL" id="SER54290.1"/>
    </source>
</evidence>
<dbReference type="PANTHER" id="PTHR42951">
    <property type="entry name" value="METALLO-BETA-LACTAMASE DOMAIN-CONTAINING"/>
    <property type="match status" value="1"/>
</dbReference>
<reference evidence="2 3" key="1">
    <citation type="submission" date="2016-10" db="EMBL/GenBank/DDBJ databases">
        <authorList>
            <person name="de Groot N.N."/>
        </authorList>
    </citation>
    <scope>NUCLEOTIDE SEQUENCE [LARGE SCALE GENOMIC DNA]</scope>
    <source>
        <strain evidence="2 3">DSM 13760</strain>
    </source>
</reference>
<dbReference type="InterPro" id="IPR001279">
    <property type="entry name" value="Metallo-B-lactamas"/>
</dbReference>
<proteinExistence type="predicted"/>
<dbReference type="SMART" id="SM00849">
    <property type="entry name" value="Lactamase_B"/>
    <property type="match status" value="1"/>
</dbReference>
<dbReference type="OrthoDB" id="9802897at2"/>
<gene>
    <name evidence="2" type="ORF">SAMN04488559_101291</name>
</gene>
<dbReference type="SUPFAM" id="SSF56281">
    <property type="entry name" value="Metallo-hydrolase/oxidoreductase"/>
    <property type="match status" value="1"/>
</dbReference>
<dbReference type="Gene3D" id="3.60.15.10">
    <property type="entry name" value="Ribonuclease Z/Hydroxyacylglutathione hydrolase-like"/>
    <property type="match status" value="1"/>
</dbReference>
<keyword evidence="3" id="KW-1185">Reference proteome</keyword>
<dbReference type="PANTHER" id="PTHR42951:SF4">
    <property type="entry name" value="ACYL-COENZYME A THIOESTERASE MBLAC2"/>
    <property type="match status" value="1"/>
</dbReference>
<sequence length="254" mass="29403">MENWFTVEKISEDTFAISEYKHWEETHCYLIIGEQKCVLIDTGMGISNIKEITDTLTDKPIVAIPTHTHWDHIGGLKEFDEFYLHETEAPWLNGEFPLSLDYIKSLVIEIPFEQPKSFNLENYTIFQGMPKMILKDGDKIDLGNRQLKVIHTPGHSPGHICLYEADREWLYTGDLVYMDKLTAFFPTSDPVAYKQSIDKIRKLEVKKILSSHHKLEIPTSLISEVWEGFSEIEEKGKLHHGGGLFTFENFQIEI</sequence>
<accession>A0A1H9Q1H5</accession>
<dbReference type="RefSeq" id="WP_092649511.1">
    <property type="nucleotide sequence ID" value="NZ_FOHA01000001.1"/>
</dbReference>
<dbReference type="EMBL" id="FOHA01000001">
    <property type="protein sequence ID" value="SER54290.1"/>
    <property type="molecule type" value="Genomic_DNA"/>
</dbReference>
<dbReference type="STRING" id="142588.SAMN04488559_101291"/>
<feature type="domain" description="Metallo-beta-lactamase" evidence="1">
    <location>
        <begin position="25"/>
        <end position="212"/>
    </location>
</feature>
<name>A0A1H9Q1H5_9LACT</name>
<dbReference type="Proteomes" id="UP000198948">
    <property type="component" value="Unassembled WGS sequence"/>
</dbReference>
<evidence type="ECO:0000313" key="3">
    <source>
        <dbReference type="Proteomes" id="UP000198948"/>
    </source>
</evidence>
<evidence type="ECO:0000259" key="1">
    <source>
        <dbReference type="SMART" id="SM00849"/>
    </source>
</evidence>